<accession>A0A381PLF9</accession>
<sequence>MSKIFKKINHYILSSFLSVMFVIGCAPIDISRDENLQSKISPKRTIRDSSLKAPIKNITVYPKQIGLLIPLSGENKNYGTAIQKGFLSAYFFLAKDLDSLQIIKIYDINNFEDASEAYRQAVKDGAEFIVGPLMQESVVNISKESLLPIKLLALNNLPKDIKASLGMYQFALSLEDEILSAAHRAIADGNIHATILTPNNELGKSFQKIFSDEFEKLGGIILRTESYELNEKDFSYEIKNLMGIAESEARYERLRANIRENLAFEPRRRQDIDMIFLVSDASIGRLIKPQLKFYYSGEVPVYSISTIYTTNKQSYDDLHGIIFSDSPWTIDPQSWIELLPEIFEKYWPGSFRQNRLHAMGFDAYLLANKLFSHQNGVIVSEINGTTGQLYLDKNNRLHRRLAWAQFINGDIVALPDPLIEKN</sequence>
<reference evidence="2" key="1">
    <citation type="submission" date="2018-05" db="EMBL/GenBank/DDBJ databases">
        <authorList>
            <person name="Lanie J.A."/>
            <person name="Ng W.-L."/>
            <person name="Kazmierczak K.M."/>
            <person name="Andrzejewski T.M."/>
            <person name="Davidsen T.M."/>
            <person name="Wayne K.J."/>
            <person name="Tettelin H."/>
            <person name="Glass J.I."/>
            <person name="Rusch D."/>
            <person name="Podicherti R."/>
            <person name="Tsui H.-C.T."/>
            <person name="Winkler M.E."/>
        </authorList>
    </citation>
    <scope>NUCLEOTIDE SEQUENCE</scope>
</reference>
<dbReference type="GO" id="GO:0009252">
    <property type="term" value="P:peptidoglycan biosynthetic process"/>
    <property type="evidence" value="ECO:0007669"/>
    <property type="project" value="TreeGrafter"/>
</dbReference>
<dbReference type="AlphaFoldDB" id="A0A381PLF9"/>
<dbReference type="InterPro" id="IPR007443">
    <property type="entry name" value="LpoA"/>
</dbReference>
<protein>
    <recommendedName>
        <fullName evidence="3">Leucine-binding protein domain-containing protein</fullName>
    </recommendedName>
</protein>
<dbReference type="Pfam" id="PF04348">
    <property type="entry name" value="LppC"/>
    <property type="match status" value="1"/>
</dbReference>
<dbReference type="SUPFAM" id="SSF53822">
    <property type="entry name" value="Periplasmic binding protein-like I"/>
    <property type="match status" value="1"/>
</dbReference>
<evidence type="ECO:0000313" key="2">
    <source>
        <dbReference type="EMBL" id="SUZ66283.1"/>
    </source>
</evidence>
<dbReference type="Gene3D" id="3.40.50.2300">
    <property type="match status" value="2"/>
</dbReference>
<organism evidence="2">
    <name type="scientific">marine metagenome</name>
    <dbReference type="NCBI Taxonomy" id="408172"/>
    <lineage>
        <taxon>unclassified sequences</taxon>
        <taxon>metagenomes</taxon>
        <taxon>ecological metagenomes</taxon>
    </lineage>
</organism>
<gene>
    <name evidence="2" type="ORF">METZ01_LOCUS19137</name>
</gene>
<dbReference type="GO" id="GO:0031241">
    <property type="term" value="C:periplasmic side of cell outer membrane"/>
    <property type="evidence" value="ECO:0007669"/>
    <property type="project" value="TreeGrafter"/>
</dbReference>
<evidence type="ECO:0000256" key="1">
    <source>
        <dbReference type="ARBA" id="ARBA00023136"/>
    </source>
</evidence>
<evidence type="ECO:0008006" key="3">
    <source>
        <dbReference type="Google" id="ProtNLM"/>
    </source>
</evidence>
<name>A0A381PLF9_9ZZZZ</name>
<keyword evidence="1" id="KW-0472">Membrane</keyword>
<dbReference type="PANTHER" id="PTHR38038:SF1">
    <property type="entry name" value="PENICILLIN-BINDING PROTEIN ACTIVATOR LPOA"/>
    <property type="match status" value="1"/>
</dbReference>
<dbReference type="EMBL" id="UINC01000980">
    <property type="protein sequence ID" value="SUZ66283.1"/>
    <property type="molecule type" value="Genomic_DNA"/>
</dbReference>
<dbReference type="InterPro" id="IPR028082">
    <property type="entry name" value="Peripla_BP_I"/>
</dbReference>
<proteinExistence type="predicted"/>
<dbReference type="PANTHER" id="PTHR38038">
    <property type="entry name" value="PENICILLIN-BINDING PROTEIN ACTIVATOR LPOA"/>
    <property type="match status" value="1"/>
</dbReference>
<dbReference type="PROSITE" id="PS51257">
    <property type="entry name" value="PROKAR_LIPOPROTEIN"/>
    <property type="match status" value="1"/>
</dbReference>
<dbReference type="CDD" id="cd06339">
    <property type="entry name" value="PBP1_YraM_LppC_lipoprotein-like"/>
    <property type="match status" value="1"/>
</dbReference>
<dbReference type="GO" id="GO:0030234">
    <property type="term" value="F:enzyme regulator activity"/>
    <property type="evidence" value="ECO:0007669"/>
    <property type="project" value="TreeGrafter"/>
</dbReference>